<dbReference type="InParanoid" id="G0PMR0"/>
<proteinExistence type="predicted"/>
<evidence type="ECO:0000313" key="1">
    <source>
        <dbReference type="EMBL" id="EGT38399.1"/>
    </source>
</evidence>
<protein>
    <submittedName>
        <fullName evidence="1">Uncharacterized protein</fullName>
    </submittedName>
</protein>
<dbReference type="HOGENOM" id="CLU_3418581_0_0_1"/>
<dbReference type="STRING" id="135651.G0PMR0"/>
<keyword evidence="2" id="KW-1185">Reference proteome</keyword>
<dbReference type="Proteomes" id="UP000008068">
    <property type="component" value="Unassembled WGS sequence"/>
</dbReference>
<name>G0PMR0_CAEBE</name>
<gene>
    <name evidence="1" type="ORF">CAEBREN_32287</name>
</gene>
<evidence type="ECO:0000313" key="2">
    <source>
        <dbReference type="Proteomes" id="UP000008068"/>
    </source>
</evidence>
<feature type="non-terminal residue" evidence="1">
    <location>
        <position position="26"/>
    </location>
</feature>
<accession>G0PMR0</accession>
<sequence>MTTLRPFDPMDLFKFNNVNLDINTET</sequence>
<organism evidence="2">
    <name type="scientific">Caenorhabditis brenneri</name>
    <name type="common">Nematode worm</name>
    <dbReference type="NCBI Taxonomy" id="135651"/>
    <lineage>
        <taxon>Eukaryota</taxon>
        <taxon>Metazoa</taxon>
        <taxon>Ecdysozoa</taxon>
        <taxon>Nematoda</taxon>
        <taxon>Chromadorea</taxon>
        <taxon>Rhabditida</taxon>
        <taxon>Rhabditina</taxon>
        <taxon>Rhabditomorpha</taxon>
        <taxon>Rhabditoidea</taxon>
        <taxon>Rhabditidae</taxon>
        <taxon>Peloderinae</taxon>
        <taxon>Caenorhabditis</taxon>
    </lineage>
</organism>
<dbReference type="EMBL" id="GL381487">
    <property type="protein sequence ID" value="EGT38399.1"/>
    <property type="molecule type" value="Genomic_DNA"/>
</dbReference>
<reference evidence="2" key="1">
    <citation type="submission" date="2011-07" db="EMBL/GenBank/DDBJ databases">
        <authorList>
            <consortium name="Caenorhabditis brenneri Sequencing and Analysis Consortium"/>
            <person name="Wilson R.K."/>
        </authorList>
    </citation>
    <scope>NUCLEOTIDE SEQUENCE [LARGE SCALE GENOMIC DNA]</scope>
    <source>
        <strain evidence="2">PB2801</strain>
    </source>
</reference>
<dbReference type="AlphaFoldDB" id="G0PMR0"/>